<name>A0A150IVI9_9EURY</name>
<sequence>MKSVGRVLYLIGPLFILRSKKVRIRDIGAEAYVGDKRIGKIIELFGPVDDPYIKIVSRRDIKDRKSFVGKDVSIR</sequence>
<dbReference type="STRING" id="1705564.APG08_00067"/>
<comment type="caution">
    <text evidence="1">The sequence shown here is derived from an EMBL/GenBank/DDBJ whole genome shotgun (WGS) entry which is preliminary data.</text>
</comment>
<dbReference type="AlphaFoldDB" id="A0A150IVI9"/>
<dbReference type="Proteomes" id="UP000075398">
    <property type="component" value="Unassembled WGS sequence"/>
</dbReference>
<dbReference type="SUPFAM" id="SSF50447">
    <property type="entry name" value="Translation proteins"/>
    <property type="match status" value="1"/>
</dbReference>
<dbReference type="InterPro" id="IPR009000">
    <property type="entry name" value="Transl_B-barrel_sf"/>
</dbReference>
<protein>
    <submittedName>
        <fullName evidence="1">H/ACA RNA-protein complex component Gar1</fullName>
    </submittedName>
</protein>
<accession>A0A150IVI9</accession>
<reference evidence="1 2" key="1">
    <citation type="journal article" date="2016" name="ISME J.">
        <title>Chasing the elusive Euryarchaeota class WSA2: genomes reveal a uniquely fastidious methyl-reducing methanogen.</title>
        <authorList>
            <person name="Nobu M.K."/>
            <person name="Narihiro T."/>
            <person name="Kuroda K."/>
            <person name="Mei R."/>
            <person name="Liu W.T."/>
        </authorList>
    </citation>
    <scope>NUCLEOTIDE SEQUENCE [LARGE SCALE GENOMIC DNA]</scope>
    <source>
        <strain evidence="1">U1lsi0528_Bin055</strain>
    </source>
</reference>
<organism evidence="1 2">
    <name type="scientific">Candidatus Methanofastidiosum methylothiophilum</name>
    <dbReference type="NCBI Taxonomy" id="1705564"/>
    <lineage>
        <taxon>Archaea</taxon>
        <taxon>Methanobacteriati</taxon>
        <taxon>Methanobacteriota</taxon>
        <taxon>Stenosarchaea group</taxon>
        <taxon>Candidatus Methanofastidiosia</taxon>
        <taxon>Candidatus Methanofastidiosales</taxon>
        <taxon>Candidatus Methanofastidiosaceae</taxon>
        <taxon>Candidatus Methanofastidiosum</taxon>
    </lineage>
</organism>
<evidence type="ECO:0000313" key="1">
    <source>
        <dbReference type="EMBL" id="KYC48993.1"/>
    </source>
</evidence>
<evidence type="ECO:0000313" key="2">
    <source>
        <dbReference type="Proteomes" id="UP000075398"/>
    </source>
</evidence>
<dbReference type="EMBL" id="LNGC01000113">
    <property type="protein sequence ID" value="KYC48993.1"/>
    <property type="molecule type" value="Genomic_DNA"/>
</dbReference>
<dbReference type="InterPro" id="IPR038664">
    <property type="entry name" value="Gar1/Naf1_Cbf5-bd_sf"/>
</dbReference>
<dbReference type="Gene3D" id="2.40.10.230">
    <property type="entry name" value="Probable tRNA pseudouridine synthase domain"/>
    <property type="match status" value="1"/>
</dbReference>
<gene>
    <name evidence="1" type="ORF">AMQ22_01759</name>
</gene>
<proteinExistence type="predicted"/>